<feature type="compositionally biased region" description="Acidic residues" evidence="1">
    <location>
        <begin position="346"/>
        <end position="364"/>
    </location>
</feature>
<keyword evidence="3" id="KW-1185">Reference proteome</keyword>
<reference evidence="2 3" key="1">
    <citation type="submission" date="2024-10" db="EMBL/GenBank/DDBJ databases">
        <title>Updated reference genomes for cyclostephanoid diatoms.</title>
        <authorList>
            <person name="Roberts W.R."/>
            <person name="Alverson A.J."/>
        </authorList>
    </citation>
    <scope>NUCLEOTIDE SEQUENCE [LARGE SCALE GENOMIC DNA]</scope>
    <source>
        <strain evidence="2 3">AJA276-08</strain>
    </source>
</reference>
<feature type="compositionally biased region" description="Gly residues" evidence="1">
    <location>
        <begin position="251"/>
        <end position="260"/>
    </location>
</feature>
<feature type="region of interest" description="Disordered" evidence="1">
    <location>
        <begin position="344"/>
        <end position="373"/>
    </location>
</feature>
<feature type="region of interest" description="Disordered" evidence="1">
    <location>
        <begin position="245"/>
        <end position="302"/>
    </location>
</feature>
<feature type="compositionally biased region" description="Polar residues" evidence="1">
    <location>
        <begin position="35"/>
        <end position="44"/>
    </location>
</feature>
<comment type="caution">
    <text evidence="2">The sequence shown here is derived from an EMBL/GenBank/DDBJ whole genome shotgun (WGS) entry which is preliminary data.</text>
</comment>
<dbReference type="EMBL" id="JALLAZ020001552">
    <property type="protein sequence ID" value="KAL3773103.1"/>
    <property type="molecule type" value="Genomic_DNA"/>
</dbReference>
<name>A0ABD3NAK0_9STRA</name>
<feature type="region of interest" description="Disordered" evidence="1">
    <location>
        <begin position="926"/>
        <end position="968"/>
    </location>
</feature>
<feature type="compositionally biased region" description="Acidic residues" evidence="1">
    <location>
        <begin position="940"/>
        <end position="953"/>
    </location>
</feature>
<dbReference type="AlphaFoldDB" id="A0ABD3NAK0"/>
<feature type="compositionally biased region" description="Basic and acidic residues" evidence="1">
    <location>
        <begin position="954"/>
        <end position="968"/>
    </location>
</feature>
<feature type="compositionally biased region" description="Low complexity" evidence="1">
    <location>
        <begin position="437"/>
        <end position="451"/>
    </location>
</feature>
<dbReference type="Proteomes" id="UP001530315">
    <property type="component" value="Unassembled WGS sequence"/>
</dbReference>
<feature type="compositionally biased region" description="Acidic residues" evidence="1">
    <location>
        <begin position="263"/>
        <end position="272"/>
    </location>
</feature>
<evidence type="ECO:0000313" key="2">
    <source>
        <dbReference type="EMBL" id="KAL3773103.1"/>
    </source>
</evidence>
<organism evidence="2 3">
    <name type="scientific">Stephanodiscus triporus</name>
    <dbReference type="NCBI Taxonomy" id="2934178"/>
    <lineage>
        <taxon>Eukaryota</taxon>
        <taxon>Sar</taxon>
        <taxon>Stramenopiles</taxon>
        <taxon>Ochrophyta</taxon>
        <taxon>Bacillariophyta</taxon>
        <taxon>Coscinodiscophyceae</taxon>
        <taxon>Thalassiosirophycidae</taxon>
        <taxon>Stephanodiscales</taxon>
        <taxon>Stephanodiscaceae</taxon>
        <taxon>Stephanodiscus</taxon>
    </lineage>
</organism>
<feature type="region of interest" description="Disordered" evidence="1">
    <location>
        <begin position="31"/>
        <end position="68"/>
    </location>
</feature>
<evidence type="ECO:0000313" key="3">
    <source>
        <dbReference type="Proteomes" id="UP001530315"/>
    </source>
</evidence>
<proteinExistence type="predicted"/>
<sequence length="968" mass="101459">MSLATTGGGGGFSGGGAGLSAAAMAHGGPNAANAIASQQPSFSSHRGIPGGGHGHGAAPPPGTGYAALGADLLDRTQSLLSARAVRNSSSMPLVAMDLYGDDCGVAYFPPVPSAADDDGDDDPMKAAARNAARLRSGTLARHVVGGGGRGTDLALRLDDAIAHRAVRRYLKEGGGEGRAASALRRAVVVVDDMANANANANANAKGGGVGGEPPIVVVIPRPHLVLGARGAGDLNDAALSALSHLLPPHADGGGGGGGAADDGREEEEDEDTTTTTTTTTMPVSVTTIGKDGSARPNGDDGDRVAFKLRLMNSKKKKAMTMMPEEALALIVLRCKKVAHEACYGKEEDDDDDDEPVIQEEDDAGGGDVGVLGGAVAEEGGERNDEYPDYPSAFAVPGWAAMDAAVEALIDASNHAASSGACGPTLHQRSVAALVGALLPPGSAPPKKSASGRTIKDPDDGAIKPSALHRSLAEASSSRDAEAHAAAARAGDAEGETVVPFVPLVVMVGATRDGIEVTAMRVSKPQTNWPNMELHCPYGNVGVISSVCHASADPIGMLESTLDEVRAQVGKFAPESEEPTAFVTYGSIATQVGLATGLKAALTRYGIEGKDDDDWDGWDADVPVLSTREDCVSLGLAVLAASVHGRVRLAVSEKGKDGKYRTKAKLAVAVQDASPCAVAVSYNYFGGVDDDKWTAPKVIFDFDRRVPAGPYRIDFTAADCAAHVKHGKFIEDENMLIEMANGLTGARGIPKREEAALQLRFRIFQRTSRGGKWIRVGDDMLPLTVKHSQKDEGESGYGDLVAIESAVLEISLNAVGLITTKTISNNETIVQATKSARNSKLLQYGLIIGSLSFMGFFLVKSYVDERVFERDTERVLAYYKRAAKNSMHDGDVRGARYLVWKYKGKKDKLWRRLEAKYGIPVKHAWEWDDEDGDGEKNGGATEEEEEAEDLDDKDDIGSEKTKGGDGDEL</sequence>
<accession>A0ABD3NAK0</accession>
<gene>
    <name evidence="2" type="ORF">ACHAW5_009534</name>
</gene>
<evidence type="ECO:0000256" key="1">
    <source>
        <dbReference type="SAM" id="MobiDB-lite"/>
    </source>
</evidence>
<protein>
    <submittedName>
        <fullName evidence="2">Uncharacterized protein</fullName>
    </submittedName>
</protein>
<feature type="region of interest" description="Disordered" evidence="1">
    <location>
        <begin position="437"/>
        <end position="491"/>
    </location>
</feature>